<evidence type="ECO:0000313" key="2">
    <source>
        <dbReference type="EMBL" id="MEQ2232679.1"/>
    </source>
</evidence>
<organism evidence="2 3">
    <name type="scientific">Ilyodon furcidens</name>
    <name type="common">goldbreast splitfin</name>
    <dbReference type="NCBI Taxonomy" id="33524"/>
    <lineage>
        <taxon>Eukaryota</taxon>
        <taxon>Metazoa</taxon>
        <taxon>Chordata</taxon>
        <taxon>Craniata</taxon>
        <taxon>Vertebrata</taxon>
        <taxon>Euteleostomi</taxon>
        <taxon>Actinopterygii</taxon>
        <taxon>Neopterygii</taxon>
        <taxon>Teleostei</taxon>
        <taxon>Neoteleostei</taxon>
        <taxon>Acanthomorphata</taxon>
        <taxon>Ovalentaria</taxon>
        <taxon>Atherinomorphae</taxon>
        <taxon>Cyprinodontiformes</taxon>
        <taxon>Goodeidae</taxon>
        <taxon>Ilyodon</taxon>
    </lineage>
</organism>
<evidence type="ECO:0000256" key="1">
    <source>
        <dbReference type="SAM" id="MobiDB-lite"/>
    </source>
</evidence>
<sequence length="268" mass="28283">EFLFSVKCLQVAAPDEAPVDFAAVAETRDVWEADLEKVVTLAEEHTETKLQLEVAITRDITISDSVREADEEPEVEYPSEVEPAAEKTESDTGSEVESVTETLEAEEEAEKVSPAVPAEGGEEKLKVLAEEDSAALSVESVTSVEDAFGPSVEIPAVLDTITEAPLDEADPPVVETTEGITDPLVHEFAVTESVSAAKDVVSASAAVQQNAAADQTCLDVLSDEVKSGGCEVPCQLQFPVEAGQLDAVELSVEISQNGSIVPEVSIEG</sequence>
<evidence type="ECO:0000313" key="3">
    <source>
        <dbReference type="Proteomes" id="UP001482620"/>
    </source>
</evidence>
<accession>A0ABV0TJJ2</accession>
<comment type="caution">
    <text evidence="2">The sequence shown here is derived from an EMBL/GenBank/DDBJ whole genome shotgun (WGS) entry which is preliminary data.</text>
</comment>
<feature type="compositionally biased region" description="Low complexity" evidence="1">
    <location>
        <begin position="91"/>
        <end position="102"/>
    </location>
</feature>
<reference evidence="2 3" key="1">
    <citation type="submission" date="2021-06" db="EMBL/GenBank/DDBJ databases">
        <authorList>
            <person name="Palmer J.M."/>
        </authorList>
    </citation>
    <scope>NUCLEOTIDE SEQUENCE [LARGE SCALE GENOMIC DNA]</scope>
    <source>
        <strain evidence="3">if_2019</strain>
        <tissue evidence="2">Muscle</tissue>
    </source>
</reference>
<gene>
    <name evidence="2" type="ORF">ILYODFUR_013879</name>
</gene>
<protein>
    <submittedName>
        <fullName evidence="2">Uncharacterized protein</fullName>
    </submittedName>
</protein>
<proteinExistence type="predicted"/>
<feature type="non-terminal residue" evidence="2">
    <location>
        <position position="1"/>
    </location>
</feature>
<dbReference type="Proteomes" id="UP001482620">
    <property type="component" value="Unassembled WGS sequence"/>
</dbReference>
<feature type="region of interest" description="Disordered" evidence="1">
    <location>
        <begin position="65"/>
        <end position="119"/>
    </location>
</feature>
<feature type="compositionally biased region" description="Acidic residues" evidence="1">
    <location>
        <begin position="69"/>
        <end position="79"/>
    </location>
</feature>
<name>A0ABV0TJJ2_9TELE</name>
<dbReference type="EMBL" id="JAHRIQ010035902">
    <property type="protein sequence ID" value="MEQ2232679.1"/>
    <property type="molecule type" value="Genomic_DNA"/>
</dbReference>
<keyword evidence="3" id="KW-1185">Reference proteome</keyword>